<comment type="caution">
    <text evidence="2">The sequence shown here is derived from an EMBL/GenBank/DDBJ whole genome shotgun (WGS) entry which is preliminary data.</text>
</comment>
<dbReference type="Proteomes" id="UP001477870">
    <property type="component" value="Unassembled WGS sequence"/>
</dbReference>
<sequence length="135" mass="14684">MYFKKTTLIALSLLLSACQEVANPTSGSAALESGDYCYRNIFTNGDTIDMEELLISVDGKAAKGTYNWLPQFKDQRKGSIEGTVSEQTITATYNFNQEGQSQSVDLTIALTDKDTTVEGGAPELGLNRTLNKVEC</sequence>
<gene>
    <name evidence="2" type="ORF">WNY59_09105</name>
</gene>
<dbReference type="EMBL" id="JBBMQO010000004">
    <property type="protein sequence ID" value="MEM5501747.1"/>
    <property type="molecule type" value="Genomic_DNA"/>
</dbReference>
<keyword evidence="1" id="KW-0732">Signal</keyword>
<protein>
    <recommendedName>
        <fullName evidence="4">Lipoprotein</fullName>
    </recommendedName>
</protein>
<organism evidence="2 3">
    <name type="scientific">Ahrensia kielensis</name>
    <dbReference type="NCBI Taxonomy" id="76980"/>
    <lineage>
        <taxon>Bacteria</taxon>
        <taxon>Pseudomonadati</taxon>
        <taxon>Pseudomonadota</taxon>
        <taxon>Alphaproteobacteria</taxon>
        <taxon>Hyphomicrobiales</taxon>
        <taxon>Ahrensiaceae</taxon>
        <taxon>Ahrensia</taxon>
    </lineage>
</organism>
<reference evidence="2 3" key="1">
    <citation type="submission" date="2024-03" db="EMBL/GenBank/DDBJ databases">
        <title>Community enrichment and isolation of bacterial strains for fucoidan degradation.</title>
        <authorList>
            <person name="Sichert A."/>
        </authorList>
    </citation>
    <scope>NUCLEOTIDE SEQUENCE [LARGE SCALE GENOMIC DNA]</scope>
    <source>
        <strain evidence="2 3">AS62</strain>
    </source>
</reference>
<accession>A0ABU9T6K8</accession>
<keyword evidence="3" id="KW-1185">Reference proteome</keyword>
<proteinExistence type="predicted"/>
<name>A0ABU9T6K8_9HYPH</name>
<evidence type="ECO:0000256" key="1">
    <source>
        <dbReference type="SAM" id="SignalP"/>
    </source>
</evidence>
<dbReference type="PROSITE" id="PS51257">
    <property type="entry name" value="PROKAR_LIPOPROTEIN"/>
    <property type="match status" value="1"/>
</dbReference>
<evidence type="ECO:0008006" key="4">
    <source>
        <dbReference type="Google" id="ProtNLM"/>
    </source>
</evidence>
<dbReference type="RefSeq" id="WP_342848185.1">
    <property type="nucleotide sequence ID" value="NZ_JBBMQO010000004.1"/>
</dbReference>
<evidence type="ECO:0000313" key="3">
    <source>
        <dbReference type="Proteomes" id="UP001477870"/>
    </source>
</evidence>
<feature type="signal peptide" evidence="1">
    <location>
        <begin position="1"/>
        <end position="22"/>
    </location>
</feature>
<feature type="chain" id="PRO_5046907072" description="Lipoprotein" evidence="1">
    <location>
        <begin position="23"/>
        <end position="135"/>
    </location>
</feature>
<evidence type="ECO:0000313" key="2">
    <source>
        <dbReference type="EMBL" id="MEM5501747.1"/>
    </source>
</evidence>